<keyword evidence="6" id="KW-1185">Reference proteome</keyword>
<dbReference type="Gene3D" id="3.40.50.300">
    <property type="entry name" value="P-loop containing nucleotide triphosphate hydrolases"/>
    <property type="match status" value="1"/>
</dbReference>
<dbReference type="Pfam" id="PF00005">
    <property type="entry name" value="ABC_tran"/>
    <property type="match status" value="1"/>
</dbReference>
<dbReference type="GO" id="GO:1903805">
    <property type="term" value="P:L-valine import across plasma membrane"/>
    <property type="evidence" value="ECO:0007669"/>
    <property type="project" value="TreeGrafter"/>
</dbReference>
<gene>
    <name evidence="5" type="ORF">HD600_000844</name>
</gene>
<evidence type="ECO:0000259" key="4">
    <source>
        <dbReference type="PROSITE" id="PS50893"/>
    </source>
</evidence>
<dbReference type="Proteomes" id="UP000517712">
    <property type="component" value="Unassembled WGS sequence"/>
</dbReference>
<dbReference type="GO" id="GO:0016887">
    <property type="term" value="F:ATP hydrolysis activity"/>
    <property type="evidence" value="ECO:0007669"/>
    <property type="project" value="InterPro"/>
</dbReference>
<organism evidence="5 6">
    <name type="scientific">Microbacterium ginsengiterrae</name>
    <dbReference type="NCBI Taxonomy" id="546115"/>
    <lineage>
        <taxon>Bacteria</taxon>
        <taxon>Bacillati</taxon>
        <taxon>Actinomycetota</taxon>
        <taxon>Actinomycetes</taxon>
        <taxon>Micrococcales</taxon>
        <taxon>Microbacteriaceae</taxon>
        <taxon>Microbacterium</taxon>
    </lineage>
</organism>
<dbReference type="SMART" id="SM00382">
    <property type="entry name" value="AAA"/>
    <property type="match status" value="1"/>
</dbReference>
<dbReference type="SUPFAM" id="SSF52540">
    <property type="entry name" value="P-loop containing nucleoside triphosphate hydrolases"/>
    <property type="match status" value="1"/>
</dbReference>
<dbReference type="AlphaFoldDB" id="A0A7W9FAP7"/>
<dbReference type="InterPro" id="IPR051120">
    <property type="entry name" value="ABC_AA/LPS_Transport"/>
</dbReference>
<feature type="domain" description="ABC transporter" evidence="4">
    <location>
        <begin position="5"/>
        <end position="249"/>
    </location>
</feature>
<proteinExistence type="predicted"/>
<dbReference type="InterPro" id="IPR027417">
    <property type="entry name" value="P-loop_NTPase"/>
</dbReference>
<dbReference type="GO" id="GO:0042941">
    <property type="term" value="P:D-alanine transmembrane transport"/>
    <property type="evidence" value="ECO:0007669"/>
    <property type="project" value="TreeGrafter"/>
</dbReference>
<name>A0A7W9FAP7_9MICO</name>
<dbReference type="PANTHER" id="PTHR45772:SF7">
    <property type="entry name" value="AMINO ACID ABC TRANSPORTER ATP-BINDING PROTEIN"/>
    <property type="match status" value="1"/>
</dbReference>
<dbReference type="RefSeq" id="WP_144793035.1">
    <property type="nucleotide sequence ID" value="NZ_BAAAPG010000001.1"/>
</dbReference>
<dbReference type="PANTHER" id="PTHR45772">
    <property type="entry name" value="CONSERVED COMPONENT OF ABC TRANSPORTER FOR NATURAL AMINO ACIDS-RELATED"/>
    <property type="match status" value="1"/>
</dbReference>
<dbReference type="GO" id="GO:0015192">
    <property type="term" value="F:L-phenylalanine transmembrane transporter activity"/>
    <property type="evidence" value="ECO:0007669"/>
    <property type="project" value="TreeGrafter"/>
</dbReference>
<keyword evidence="2" id="KW-0547">Nucleotide-binding</keyword>
<protein>
    <submittedName>
        <fullName evidence="5">Branched-chain amino acid transport system ATP-binding protein</fullName>
    </submittedName>
</protein>
<accession>A0A7W9FAP7</accession>
<dbReference type="InterPro" id="IPR003439">
    <property type="entry name" value="ABC_transporter-like_ATP-bd"/>
</dbReference>
<dbReference type="GO" id="GO:0005886">
    <property type="term" value="C:plasma membrane"/>
    <property type="evidence" value="ECO:0007669"/>
    <property type="project" value="TreeGrafter"/>
</dbReference>
<evidence type="ECO:0000313" key="5">
    <source>
        <dbReference type="EMBL" id="MBB5742347.1"/>
    </source>
</evidence>
<dbReference type="GO" id="GO:0005304">
    <property type="term" value="F:L-valine transmembrane transporter activity"/>
    <property type="evidence" value="ECO:0007669"/>
    <property type="project" value="TreeGrafter"/>
</dbReference>
<sequence>MSNILTLRSVSKSYQGVPAVQDVDLRVDRGERLAVIGPNGAGKSTLFGLIAGEHRPTKGEIVFDDKMITKLHSSARAARGMSRTFQVARLFGSMTVRENLFMAALGGRAQDYRVWDAMAKRKNSWALADEAIEVAGLDQFADTNAATLPQGARKTLEMAMAIVQEPVILLLDEPTAGMGYEDARAATVQLNNLLAIRPEMTIILTAHDMEVIHSVASRVVLMAGGKVMLEGTAADVAAHPTTKTLYLGQEKK</sequence>
<reference evidence="5 6" key="1">
    <citation type="submission" date="2020-08" db="EMBL/GenBank/DDBJ databases">
        <title>Sequencing the genomes of 1000 actinobacteria strains.</title>
        <authorList>
            <person name="Klenk H.-P."/>
        </authorList>
    </citation>
    <scope>NUCLEOTIDE SEQUENCE [LARGE SCALE GENOMIC DNA]</scope>
    <source>
        <strain evidence="5 6">DSM 24823</strain>
    </source>
</reference>
<evidence type="ECO:0000256" key="2">
    <source>
        <dbReference type="ARBA" id="ARBA00022741"/>
    </source>
</evidence>
<dbReference type="InterPro" id="IPR003593">
    <property type="entry name" value="AAA+_ATPase"/>
</dbReference>
<dbReference type="PROSITE" id="PS50893">
    <property type="entry name" value="ABC_TRANSPORTER_2"/>
    <property type="match status" value="1"/>
</dbReference>
<dbReference type="GO" id="GO:0005524">
    <property type="term" value="F:ATP binding"/>
    <property type="evidence" value="ECO:0007669"/>
    <property type="project" value="UniProtKB-KW"/>
</dbReference>
<dbReference type="GO" id="GO:1903806">
    <property type="term" value="P:L-isoleucine import across plasma membrane"/>
    <property type="evidence" value="ECO:0007669"/>
    <property type="project" value="TreeGrafter"/>
</dbReference>
<evidence type="ECO:0000256" key="1">
    <source>
        <dbReference type="ARBA" id="ARBA00022448"/>
    </source>
</evidence>
<keyword evidence="1" id="KW-0813">Transport</keyword>
<dbReference type="GO" id="GO:0015188">
    <property type="term" value="F:L-isoleucine transmembrane transporter activity"/>
    <property type="evidence" value="ECO:0007669"/>
    <property type="project" value="TreeGrafter"/>
</dbReference>
<evidence type="ECO:0000256" key="3">
    <source>
        <dbReference type="ARBA" id="ARBA00022840"/>
    </source>
</evidence>
<keyword evidence="3 5" id="KW-0067">ATP-binding</keyword>
<dbReference type="GO" id="GO:0015808">
    <property type="term" value="P:L-alanine transport"/>
    <property type="evidence" value="ECO:0007669"/>
    <property type="project" value="TreeGrafter"/>
</dbReference>
<dbReference type="EMBL" id="JACHMU010000001">
    <property type="protein sequence ID" value="MBB5742347.1"/>
    <property type="molecule type" value="Genomic_DNA"/>
</dbReference>
<evidence type="ECO:0000313" key="6">
    <source>
        <dbReference type="Proteomes" id="UP000517712"/>
    </source>
</evidence>
<comment type="caution">
    <text evidence="5">The sequence shown here is derived from an EMBL/GenBank/DDBJ whole genome shotgun (WGS) entry which is preliminary data.</text>
</comment>